<organism evidence="2 3">
    <name type="scientific">Turnera subulata</name>
    <dbReference type="NCBI Taxonomy" id="218843"/>
    <lineage>
        <taxon>Eukaryota</taxon>
        <taxon>Viridiplantae</taxon>
        <taxon>Streptophyta</taxon>
        <taxon>Embryophyta</taxon>
        <taxon>Tracheophyta</taxon>
        <taxon>Spermatophyta</taxon>
        <taxon>Magnoliopsida</taxon>
        <taxon>eudicotyledons</taxon>
        <taxon>Gunneridae</taxon>
        <taxon>Pentapetalae</taxon>
        <taxon>rosids</taxon>
        <taxon>fabids</taxon>
        <taxon>Malpighiales</taxon>
        <taxon>Passifloraceae</taxon>
        <taxon>Turnera</taxon>
    </lineage>
</organism>
<dbReference type="Gene3D" id="3.90.70.10">
    <property type="entry name" value="Cysteine proteinases"/>
    <property type="match status" value="1"/>
</dbReference>
<accession>A0A9Q0JMK1</accession>
<dbReference type="NCBIfam" id="TIGR01638">
    <property type="entry name" value="Atha_cystat_rel"/>
    <property type="match status" value="1"/>
</dbReference>
<dbReference type="InterPro" id="IPR006525">
    <property type="entry name" value="Cystatin-related_pln"/>
</dbReference>
<dbReference type="SUPFAM" id="SSF54001">
    <property type="entry name" value="Cysteine proteinases"/>
    <property type="match status" value="1"/>
</dbReference>
<evidence type="ECO:0000313" key="2">
    <source>
        <dbReference type="EMBL" id="KAJ4848311.1"/>
    </source>
</evidence>
<evidence type="ECO:0000259" key="1">
    <source>
        <dbReference type="Pfam" id="PF00112"/>
    </source>
</evidence>
<dbReference type="OrthoDB" id="1064180at2759"/>
<sequence>GVRKLEFLRVLSANLKISSHFTVYVTFVARDLSSGEEVVYQTELRETVKGDLHLQFCRTKHGKKAVLIADKSESSNQEQESGSPETPLSVRSLVANVPSHFDKSIRKMDTVFKWAIANGMPSNCAPRDAMMNPGRIFMKGYVGKANTNDNKLLKLVKKHNVTAVLRATRAFFKLEKEEIFEGAAENDAYTVHSLVIVGHGKSKDGRRYFEVTNCWGPEWADGGYGKVLMRKCPPGRSSSIFTHIYYPLT</sequence>
<feature type="domain" description="Peptidase C1A papain C-terminal" evidence="1">
    <location>
        <begin position="137"/>
        <end position="231"/>
    </location>
</feature>
<reference evidence="2" key="1">
    <citation type="submission" date="2022-02" db="EMBL/GenBank/DDBJ databases">
        <authorList>
            <person name="Henning P.M."/>
            <person name="McCubbin A.G."/>
            <person name="Shore J.S."/>
        </authorList>
    </citation>
    <scope>NUCLEOTIDE SEQUENCE</scope>
    <source>
        <strain evidence="2">F60SS</strain>
        <tissue evidence="2">Leaves</tissue>
    </source>
</reference>
<dbReference type="AlphaFoldDB" id="A0A9Q0JMK1"/>
<protein>
    <recommendedName>
        <fullName evidence="1">Peptidase C1A papain C-terminal domain-containing protein</fullName>
    </recommendedName>
</protein>
<dbReference type="EMBL" id="JAKUCV010000928">
    <property type="protein sequence ID" value="KAJ4848311.1"/>
    <property type="molecule type" value="Genomic_DNA"/>
</dbReference>
<gene>
    <name evidence="2" type="ORF">Tsubulata_003696</name>
</gene>
<dbReference type="Pfam" id="PF00112">
    <property type="entry name" value="Peptidase_C1"/>
    <property type="match status" value="1"/>
</dbReference>
<evidence type="ECO:0000313" key="3">
    <source>
        <dbReference type="Proteomes" id="UP001141552"/>
    </source>
</evidence>
<name>A0A9Q0JMK1_9ROSI</name>
<dbReference type="GO" id="GO:0008234">
    <property type="term" value="F:cysteine-type peptidase activity"/>
    <property type="evidence" value="ECO:0007669"/>
    <property type="project" value="InterPro"/>
</dbReference>
<proteinExistence type="predicted"/>
<dbReference type="InterPro" id="IPR000668">
    <property type="entry name" value="Peptidase_C1A_C"/>
</dbReference>
<dbReference type="InterPro" id="IPR038765">
    <property type="entry name" value="Papain-like_cys_pep_sf"/>
</dbReference>
<feature type="non-terminal residue" evidence="2">
    <location>
        <position position="1"/>
    </location>
</feature>
<dbReference type="Proteomes" id="UP001141552">
    <property type="component" value="Unassembled WGS sequence"/>
</dbReference>
<keyword evidence="3" id="KW-1185">Reference proteome</keyword>
<comment type="caution">
    <text evidence="2">The sequence shown here is derived from an EMBL/GenBank/DDBJ whole genome shotgun (WGS) entry which is preliminary data.</text>
</comment>
<reference evidence="2" key="2">
    <citation type="journal article" date="2023" name="Plants (Basel)">
        <title>Annotation of the Turnera subulata (Passifloraceae) Draft Genome Reveals the S-Locus Evolved after the Divergence of Turneroideae from Passifloroideae in a Stepwise Manner.</title>
        <authorList>
            <person name="Henning P.M."/>
            <person name="Roalson E.H."/>
            <person name="Mir W."/>
            <person name="McCubbin A.G."/>
            <person name="Shore J.S."/>
        </authorList>
    </citation>
    <scope>NUCLEOTIDE SEQUENCE</scope>
    <source>
        <strain evidence="2">F60SS</strain>
    </source>
</reference>
<dbReference type="GO" id="GO:0006508">
    <property type="term" value="P:proteolysis"/>
    <property type="evidence" value="ECO:0007669"/>
    <property type="project" value="InterPro"/>
</dbReference>